<reference evidence="3 4" key="1">
    <citation type="journal article" date="2018" name="Sci. Adv.">
        <title>Multi-heme cytochromes provide a pathway for survival in energy-limited environments.</title>
        <authorList>
            <person name="Deng X."/>
            <person name="Dohmae N."/>
            <person name="Nealson K.H."/>
            <person name="Hashimoto K."/>
            <person name="Okamoto A."/>
        </authorList>
    </citation>
    <scope>NUCLEOTIDE SEQUENCE [LARGE SCALE GENOMIC DNA]</scope>
    <source>
        <strain evidence="3 4">IS5</strain>
    </source>
</reference>
<evidence type="ECO:0000313" key="4">
    <source>
        <dbReference type="Proteomes" id="UP000269883"/>
    </source>
</evidence>
<dbReference type="EMBL" id="AP017378">
    <property type="protein sequence ID" value="BBD08477.1"/>
    <property type="molecule type" value="Genomic_DNA"/>
</dbReference>
<evidence type="ECO:0000256" key="1">
    <source>
        <dbReference type="SAM" id="MobiDB-lite"/>
    </source>
</evidence>
<accession>A0A2Z6AYX8</accession>
<sequence length="137" mass="15022">MSRLFALTVCLLAALLITVAPLAEEQTPEPKAVTMAVEYGLTRAQIASFDTALCARLIRFGKVSLARKQHLEAKRFFWKAILVEPTSKLAWMYYDQAVLFTLADQVERSPGLVGLPGLSDDQEAQPAAPEPEAEEGC</sequence>
<dbReference type="KEGG" id="dfl:DFE_1751"/>
<name>A0A2Z6AYX8_9BACT</name>
<keyword evidence="2" id="KW-0732">Signal</keyword>
<feature type="chain" id="PRO_5016417627" evidence="2">
    <location>
        <begin position="23"/>
        <end position="137"/>
    </location>
</feature>
<evidence type="ECO:0000256" key="2">
    <source>
        <dbReference type="SAM" id="SignalP"/>
    </source>
</evidence>
<organism evidence="3 4">
    <name type="scientific">Desulfovibrio ferrophilus</name>
    <dbReference type="NCBI Taxonomy" id="241368"/>
    <lineage>
        <taxon>Bacteria</taxon>
        <taxon>Pseudomonadati</taxon>
        <taxon>Thermodesulfobacteriota</taxon>
        <taxon>Desulfovibrionia</taxon>
        <taxon>Desulfovibrionales</taxon>
        <taxon>Desulfovibrionaceae</taxon>
        <taxon>Desulfovibrio</taxon>
    </lineage>
</organism>
<protein>
    <submittedName>
        <fullName evidence="3">Uncharacterized protein</fullName>
    </submittedName>
</protein>
<dbReference type="Proteomes" id="UP000269883">
    <property type="component" value="Chromosome"/>
</dbReference>
<proteinExistence type="predicted"/>
<keyword evidence="4" id="KW-1185">Reference proteome</keyword>
<dbReference type="OrthoDB" id="5526198at2"/>
<feature type="region of interest" description="Disordered" evidence="1">
    <location>
        <begin position="114"/>
        <end position="137"/>
    </location>
</feature>
<dbReference type="RefSeq" id="WP_126378602.1">
    <property type="nucleotide sequence ID" value="NZ_AP017378.1"/>
</dbReference>
<gene>
    <name evidence="3" type="ORF">DFE_1751</name>
</gene>
<dbReference type="AlphaFoldDB" id="A0A2Z6AYX8"/>
<feature type="signal peptide" evidence="2">
    <location>
        <begin position="1"/>
        <end position="22"/>
    </location>
</feature>
<evidence type="ECO:0000313" key="3">
    <source>
        <dbReference type="EMBL" id="BBD08477.1"/>
    </source>
</evidence>